<reference evidence="4" key="1">
    <citation type="submission" date="2024-03" db="EMBL/GenBank/DDBJ databases">
        <title>WGS assembly of Saponaria officinalis var. Norfolk2.</title>
        <authorList>
            <person name="Jenkins J."/>
            <person name="Shu S."/>
            <person name="Grimwood J."/>
            <person name="Barry K."/>
            <person name="Goodstein D."/>
            <person name="Schmutz J."/>
            <person name="Leebens-Mack J."/>
            <person name="Osbourn A."/>
        </authorList>
    </citation>
    <scope>NUCLEOTIDE SEQUENCE [LARGE SCALE GENOMIC DNA]</scope>
    <source>
        <strain evidence="4">JIC</strain>
    </source>
</reference>
<dbReference type="InterPro" id="IPR035979">
    <property type="entry name" value="RBD_domain_sf"/>
</dbReference>
<dbReference type="InterPro" id="IPR000504">
    <property type="entry name" value="RRM_dom"/>
</dbReference>
<sequence>MSRKREKPYYTRHVPYSYPKRRRPPPPRPPSPDDKPQDKPAAPPALLVLGLPTGCSVLDLKARFEIYGSISRIRIDPHGVGSVSFRTFDAADSAVAAALDPSFGISLDSHRLQVMWASEKTDGDAEYDNEGRGRRNSNSSKLLKGETPLSRHGKGNRLSSAIVNPNTTVSNSAVLDPPFKAREIVAYDDIL</sequence>
<dbReference type="PROSITE" id="PS50102">
    <property type="entry name" value="RRM"/>
    <property type="match status" value="1"/>
</dbReference>
<gene>
    <name evidence="4" type="ORF">RND81_02G225600</name>
</gene>
<evidence type="ECO:0000256" key="1">
    <source>
        <dbReference type="PROSITE-ProRule" id="PRU00176"/>
    </source>
</evidence>
<evidence type="ECO:0000256" key="2">
    <source>
        <dbReference type="SAM" id="MobiDB-lite"/>
    </source>
</evidence>
<comment type="caution">
    <text evidence="4">The sequence shown here is derived from an EMBL/GenBank/DDBJ whole genome shotgun (WGS) entry which is preliminary data.</text>
</comment>
<dbReference type="GO" id="GO:0003723">
    <property type="term" value="F:RNA binding"/>
    <property type="evidence" value="ECO:0007669"/>
    <property type="project" value="UniProtKB-UniRule"/>
</dbReference>
<dbReference type="Pfam" id="PF00076">
    <property type="entry name" value="RRM_1"/>
    <property type="match status" value="1"/>
</dbReference>
<dbReference type="SMART" id="SM00360">
    <property type="entry name" value="RRM"/>
    <property type="match status" value="1"/>
</dbReference>
<dbReference type="SUPFAM" id="SSF54928">
    <property type="entry name" value="RNA-binding domain, RBD"/>
    <property type="match status" value="1"/>
</dbReference>
<keyword evidence="1" id="KW-0694">RNA-binding</keyword>
<dbReference type="InterPro" id="IPR012677">
    <property type="entry name" value="Nucleotide-bd_a/b_plait_sf"/>
</dbReference>
<organism evidence="4 5">
    <name type="scientific">Saponaria officinalis</name>
    <name type="common">Common soapwort</name>
    <name type="synonym">Lychnis saponaria</name>
    <dbReference type="NCBI Taxonomy" id="3572"/>
    <lineage>
        <taxon>Eukaryota</taxon>
        <taxon>Viridiplantae</taxon>
        <taxon>Streptophyta</taxon>
        <taxon>Embryophyta</taxon>
        <taxon>Tracheophyta</taxon>
        <taxon>Spermatophyta</taxon>
        <taxon>Magnoliopsida</taxon>
        <taxon>eudicotyledons</taxon>
        <taxon>Gunneridae</taxon>
        <taxon>Pentapetalae</taxon>
        <taxon>Caryophyllales</taxon>
        <taxon>Caryophyllaceae</taxon>
        <taxon>Caryophylleae</taxon>
        <taxon>Saponaria</taxon>
    </lineage>
</organism>
<feature type="compositionally biased region" description="Basic and acidic residues" evidence="2">
    <location>
        <begin position="122"/>
        <end position="133"/>
    </location>
</feature>
<dbReference type="Proteomes" id="UP001443914">
    <property type="component" value="Unassembled WGS sequence"/>
</dbReference>
<proteinExistence type="predicted"/>
<evidence type="ECO:0000259" key="3">
    <source>
        <dbReference type="PROSITE" id="PS50102"/>
    </source>
</evidence>
<evidence type="ECO:0000313" key="5">
    <source>
        <dbReference type="Proteomes" id="UP001443914"/>
    </source>
</evidence>
<feature type="region of interest" description="Disordered" evidence="2">
    <location>
        <begin position="1"/>
        <end position="45"/>
    </location>
</feature>
<name>A0AAW1MWL1_SAPOF</name>
<accession>A0AAW1MWL1</accession>
<evidence type="ECO:0000313" key="4">
    <source>
        <dbReference type="EMBL" id="KAK9750839.1"/>
    </source>
</evidence>
<dbReference type="AlphaFoldDB" id="A0AAW1MWL1"/>
<protein>
    <recommendedName>
        <fullName evidence="3">RRM domain-containing protein</fullName>
    </recommendedName>
</protein>
<dbReference type="CDD" id="cd00590">
    <property type="entry name" value="RRM_SF"/>
    <property type="match status" value="1"/>
</dbReference>
<feature type="domain" description="RRM" evidence="3">
    <location>
        <begin position="44"/>
        <end position="119"/>
    </location>
</feature>
<feature type="region of interest" description="Disordered" evidence="2">
    <location>
        <begin position="122"/>
        <end position="163"/>
    </location>
</feature>
<dbReference type="EMBL" id="JBDFQZ010000002">
    <property type="protein sequence ID" value="KAK9750839.1"/>
    <property type="molecule type" value="Genomic_DNA"/>
</dbReference>
<keyword evidence="5" id="KW-1185">Reference proteome</keyword>
<dbReference type="Gene3D" id="3.30.70.330">
    <property type="match status" value="1"/>
</dbReference>